<feature type="compositionally biased region" description="Acidic residues" evidence="1">
    <location>
        <begin position="470"/>
        <end position="484"/>
    </location>
</feature>
<proteinExistence type="predicted"/>
<feature type="compositionally biased region" description="Low complexity" evidence="1">
    <location>
        <begin position="34"/>
        <end position="45"/>
    </location>
</feature>
<feature type="compositionally biased region" description="Polar residues" evidence="1">
    <location>
        <begin position="488"/>
        <end position="499"/>
    </location>
</feature>
<evidence type="ECO:0000313" key="3">
    <source>
        <dbReference type="Proteomes" id="UP000271974"/>
    </source>
</evidence>
<feature type="compositionally biased region" description="Basic and acidic residues" evidence="1">
    <location>
        <begin position="274"/>
        <end position="293"/>
    </location>
</feature>
<feature type="region of interest" description="Disordered" evidence="1">
    <location>
        <begin position="244"/>
        <end position="527"/>
    </location>
</feature>
<keyword evidence="3" id="KW-1185">Reference proteome</keyword>
<reference evidence="2 3" key="1">
    <citation type="submission" date="2019-01" db="EMBL/GenBank/DDBJ databases">
        <title>A draft genome assembly of the solar-powered sea slug Elysia chlorotica.</title>
        <authorList>
            <person name="Cai H."/>
            <person name="Li Q."/>
            <person name="Fang X."/>
            <person name="Li J."/>
            <person name="Curtis N.E."/>
            <person name="Altenburger A."/>
            <person name="Shibata T."/>
            <person name="Feng M."/>
            <person name="Maeda T."/>
            <person name="Schwartz J.A."/>
            <person name="Shigenobu S."/>
            <person name="Lundholm N."/>
            <person name="Nishiyama T."/>
            <person name="Yang H."/>
            <person name="Hasebe M."/>
            <person name="Li S."/>
            <person name="Pierce S.K."/>
            <person name="Wang J."/>
        </authorList>
    </citation>
    <scope>NUCLEOTIDE SEQUENCE [LARGE SCALE GENOMIC DNA]</scope>
    <source>
        <strain evidence="2">EC2010</strain>
        <tissue evidence="2">Whole organism of an adult</tissue>
    </source>
</reference>
<evidence type="ECO:0000313" key="2">
    <source>
        <dbReference type="EMBL" id="RUS84702.1"/>
    </source>
</evidence>
<name>A0A3S1HRH3_ELYCH</name>
<dbReference type="AlphaFoldDB" id="A0A3S1HRH3"/>
<dbReference type="OrthoDB" id="6110433at2759"/>
<evidence type="ECO:0008006" key="4">
    <source>
        <dbReference type="Google" id="ProtNLM"/>
    </source>
</evidence>
<dbReference type="EMBL" id="RQTK01000196">
    <property type="protein sequence ID" value="RUS84702.1"/>
    <property type="molecule type" value="Genomic_DNA"/>
</dbReference>
<organism evidence="2 3">
    <name type="scientific">Elysia chlorotica</name>
    <name type="common">Eastern emerald elysia</name>
    <name type="synonym">Sea slug</name>
    <dbReference type="NCBI Taxonomy" id="188477"/>
    <lineage>
        <taxon>Eukaryota</taxon>
        <taxon>Metazoa</taxon>
        <taxon>Spiralia</taxon>
        <taxon>Lophotrochozoa</taxon>
        <taxon>Mollusca</taxon>
        <taxon>Gastropoda</taxon>
        <taxon>Heterobranchia</taxon>
        <taxon>Euthyneura</taxon>
        <taxon>Panpulmonata</taxon>
        <taxon>Sacoglossa</taxon>
        <taxon>Placobranchoidea</taxon>
        <taxon>Plakobranchidae</taxon>
        <taxon>Elysia</taxon>
    </lineage>
</organism>
<feature type="compositionally biased region" description="Acidic residues" evidence="1">
    <location>
        <begin position="518"/>
        <end position="527"/>
    </location>
</feature>
<accession>A0A3S1HRH3</accession>
<feature type="non-terminal residue" evidence="2">
    <location>
        <position position="916"/>
    </location>
</feature>
<evidence type="ECO:0000256" key="1">
    <source>
        <dbReference type="SAM" id="MobiDB-lite"/>
    </source>
</evidence>
<feature type="compositionally biased region" description="Acidic residues" evidence="1">
    <location>
        <begin position="249"/>
        <end position="273"/>
    </location>
</feature>
<feature type="region of interest" description="Disordered" evidence="1">
    <location>
        <begin position="34"/>
        <end position="59"/>
    </location>
</feature>
<feature type="non-terminal residue" evidence="2">
    <location>
        <position position="1"/>
    </location>
</feature>
<gene>
    <name evidence="2" type="ORF">EGW08_007530</name>
</gene>
<dbReference type="Proteomes" id="UP000271974">
    <property type="component" value="Unassembled WGS sequence"/>
</dbReference>
<protein>
    <recommendedName>
        <fullName evidence="4">Death domain-containing protein</fullName>
    </recommendedName>
</protein>
<feature type="compositionally biased region" description="Basic and acidic residues" evidence="1">
    <location>
        <begin position="372"/>
        <end position="381"/>
    </location>
</feature>
<feature type="compositionally biased region" description="Acidic residues" evidence="1">
    <location>
        <begin position="319"/>
        <end position="339"/>
    </location>
</feature>
<sequence>SPSKDYFQEFYEQTYTPPEEKAVSISATEVGQSKTQLKLSKSSASNPSVHAAAEEEKSEHALARLNEESMEEEEEEIPLEPMLEAHEPDDCDDFYYISKGWGLYLTVMRAFPLALLLDPNAMERVLIRCTTHFYHLSHTCEQHPTKDCLVQIPKTEEFVKVGTVLVFARKNVAIQNEAPDPDDSVQEHMISDDMKTTWNVNWHNQEKERWSLISGGIANKRSRVVFKTRLFTSFLVVQLNIGDERSEREEDDEASSSEEEEPTLASGEEEDGEKEEKEHTEDTVKDDRSESSKKPKRASRGKSFASSLYGMQDTVCLADEAESEEMPDESGEGEGEDLPEDKPEDSGATAEVVEPTEDTGEPGAPAPSPLVNKEDANKDDNASNVGRRWSSEEDRGGNNNSNNNAKRQDELASANKNNNQIRDNDESFDQSKLPPEERTIIVGLPPASSSFARPTVAPSVYGKWGSSSAEVEEAENNEAGEESTSENKSSSGEAATTHVSPMDDSSGARTTGSKVQMELDEEEESDEDLPVIPITRMSISVMKNGVKVLQGFKFGPDQSSLPLVGVDMDNLKSNIAMMWRYRNHRNTSVLVFSRPRGDNEFDMCVDVVQSVETYVRAEGHYSVGYKMVAESQPIPIKPGRFLSFTIEGNLIVERCEGGVPSTADNLRTRTMYFSHKDVNSLQYVVKRPQVEEVKGPSGKKGKKREEAKVDTEPDARLEVMGINASSSTNGVDLAALTIWLTGPDLWQERHVHLRESDNKLLSLLIDCLTKSKALARNWWRLIILLGYSEVDVEKEKGKTPPKQVVGMFLRRWFEDCLNHNDRGILHLIHSLHRLDLEIAIGNVVRILKIYKSHLLNEPVRPRYLKLLFHWVLQTKITRNNLLRCIDPVIMRPVSDVFLLHLSNFLPKQHLYKIGAA</sequence>
<dbReference type="CDD" id="cd01670">
    <property type="entry name" value="Death"/>
    <property type="match status" value="1"/>
</dbReference>
<comment type="caution">
    <text evidence="2">The sequence shown here is derived from an EMBL/GenBank/DDBJ whole genome shotgun (WGS) entry which is preliminary data.</text>
</comment>